<name>A0A0C9QWZ8_9HYME</name>
<dbReference type="PANTHER" id="PTHR12837:SF15">
    <property type="entry name" value="POLY(ADP-RIBOSE) GLYCOHYDROLASE"/>
    <property type="match status" value="1"/>
</dbReference>
<feature type="domain" description="PARG helical" evidence="8">
    <location>
        <begin position="184"/>
        <end position="309"/>
    </location>
</feature>
<dbReference type="GO" id="GO:0005737">
    <property type="term" value="C:cytoplasm"/>
    <property type="evidence" value="ECO:0007669"/>
    <property type="project" value="TreeGrafter"/>
</dbReference>
<dbReference type="GO" id="GO:0009225">
    <property type="term" value="P:nucleotide-sugar metabolic process"/>
    <property type="evidence" value="ECO:0007669"/>
    <property type="project" value="TreeGrafter"/>
</dbReference>
<evidence type="ECO:0000256" key="2">
    <source>
        <dbReference type="ARBA" id="ARBA00012255"/>
    </source>
</evidence>
<evidence type="ECO:0000256" key="3">
    <source>
        <dbReference type="ARBA" id="ARBA00022801"/>
    </source>
</evidence>
<dbReference type="InterPro" id="IPR007724">
    <property type="entry name" value="Poly_GlycHdrlase"/>
</dbReference>
<dbReference type="AlphaFoldDB" id="A0A0C9QWZ8"/>
<feature type="region of interest" description="Disordered" evidence="6">
    <location>
        <begin position="1"/>
        <end position="53"/>
    </location>
</feature>
<feature type="active site" evidence="4">
    <location>
        <position position="349"/>
    </location>
</feature>
<feature type="active site" evidence="4">
    <location>
        <position position="368"/>
    </location>
</feature>
<dbReference type="GO" id="GO:0005634">
    <property type="term" value="C:nucleus"/>
    <property type="evidence" value="ECO:0007669"/>
    <property type="project" value="TreeGrafter"/>
</dbReference>
<reference evidence="9" key="1">
    <citation type="submission" date="2015-01" db="EMBL/GenBank/DDBJ databases">
        <title>Transcriptome Assembly of Fopius arisanus.</title>
        <authorList>
            <person name="Geib S."/>
        </authorList>
    </citation>
    <scope>NUCLEOTIDE SEQUENCE</scope>
</reference>
<accession>A0A0C9QWZ8</accession>
<feature type="active site" evidence="4">
    <location>
        <position position="367"/>
    </location>
</feature>
<dbReference type="GO" id="GO:1990966">
    <property type="term" value="P:ATP generation from poly-ADP-D-ribose"/>
    <property type="evidence" value="ECO:0007669"/>
    <property type="project" value="TreeGrafter"/>
</dbReference>
<feature type="binding site" evidence="5">
    <location>
        <position position="366"/>
    </location>
    <ligand>
        <name>substrate</name>
    </ligand>
</feature>
<feature type="binding site" evidence="5">
    <location>
        <position position="407"/>
    </location>
    <ligand>
        <name>substrate</name>
    </ligand>
</feature>
<evidence type="ECO:0000256" key="1">
    <source>
        <dbReference type="ARBA" id="ARBA00009545"/>
    </source>
</evidence>
<dbReference type="PANTHER" id="PTHR12837">
    <property type="entry name" value="POLY ADP-RIBOSE GLYCOHYDROLASE"/>
    <property type="match status" value="1"/>
</dbReference>
<dbReference type="Pfam" id="PF05028">
    <property type="entry name" value="PARG_cat_C"/>
    <property type="match status" value="1"/>
</dbReference>
<evidence type="ECO:0000313" key="9">
    <source>
        <dbReference type="EMBL" id="JAG69982.1"/>
    </source>
</evidence>
<dbReference type="InterPro" id="IPR048362">
    <property type="entry name" value="PARG_helical"/>
</dbReference>
<dbReference type="EC" id="3.2.1.143" evidence="2"/>
<comment type="similarity">
    <text evidence="1">Belongs to the poly(ADP-ribose) glycohydrolase family.</text>
</comment>
<evidence type="ECO:0000256" key="4">
    <source>
        <dbReference type="PIRSR" id="PIRSR607724-1"/>
    </source>
</evidence>
<protein>
    <recommendedName>
        <fullName evidence="2">poly(ADP-ribose) glycohydrolase</fullName>
        <ecNumber evidence="2">3.2.1.143</ecNumber>
    </recommendedName>
</protein>
<feature type="domain" description="PARG catalytic Macro" evidence="7">
    <location>
        <begin position="318"/>
        <end position="520"/>
    </location>
</feature>
<dbReference type="GO" id="GO:0004649">
    <property type="term" value="F:poly(ADP-ribose) glycohydrolase activity"/>
    <property type="evidence" value="ECO:0007669"/>
    <property type="project" value="UniProtKB-EC"/>
</dbReference>
<dbReference type="EMBL" id="GBYB01000215">
    <property type="protein sequence ID" value="JAG69982.1"/>
    <property type="molecule type" value="Transcribed_RNA"/>
</dbReference>
<organism evidence="9">
    <name type="scientific">Fopius arisanus</name>
    <dbReference type="NCBI Taxonomy" id="64838"/>
    <lineage>
        <taxon>Eukaryota</taxon>
        <taxon>Metazoa</taxon>
        <taxon>Ecdysozoa</taxon>
        <taxon>Arthropoda</taxon>
        <taxon>Hexapoda</taxon>
        <taxon>Insecta</taxon>
        <taxon>Pterygota</taxon>
        <taxon>Neoptera</taxon>
        <taxon>Endopterygota</taxon>
        <taxon>Hymenoptera</taxon>
        <taxon>Apocrita</taxon>
        <taxon>Ichneumonoidea</taxon>
        <taxon>Braconidae</taxon>
        <taxon>Opiinae</taxon>
        <taxon>Fopius</taxon>
    </lineage>
</organism>
<dbReference type="GO" id="GO:0006282">
    <property type="term" value="P:regulation of DNA repair"/>
    <property type="evidence" value="ECO:0007669"/>
    <property type="project" value="InterPro"/>
</dbReference>
<keyword evidence="3" id="KW-0378">Hydrolase</keyword>
<evidence type="ECO:0000256" key="5">
    <source>
        <dbReference type="PIRSR" id="PIRSR607724-2"/>
    </source>
</evidence>
<sequence>MAESSISLEEGPSSPDLFSDPDTQEGSSIPQLDESYASSDGKEPEPSVDEPQWRGMSMDEINKGQMPFSFHQHPPISPSSTHTVLIRLPLDNRGPPRPYPTRSSDKWSVGYVRMPNSPQSLYPIDHGDDRPREFRLRWEVIQESLLQSFVSIAQLEAAILSYNHNYADRWDFCALHHFFSDIIDEEEAEIFFRTLLPKMIQLALQLPTLLTGPIPLLKKHTNCSISMSQLQVASLLANAFFCTFPRRNSMNPQSEYAMYPHINLNSLFACYKEERPNRSAAVAEKLKCLFHYFRRVTTTAPEGTITVQRRYIPKEDCPRWDRLHNLLPALHITSSGTIEAQGAGLLQVDFANKYVGGGVLNWGCVQEEIRFVICPELMVTMLITEVLDDTEALVVTGIERYSKYQGYSSSFKWIGDFVDETPRDTSGRRKTSVVAIDALYFTQADAQFNMKNIIRELNKAYVGFSAPEMRRNDLSAIATGNWGCGAFRGNPKLKVLIQLMAAAVAGRSMVYFTFGDAELRDSVSEMYWHLLDRSIDISRLISLLRQYEAESTTDHSDFYRFLFNRSKIKPLTNYFPVVNPSNVENTNDKIVNSTKSSVQGIVGPIQRNKLSNEEEEEMIRNMLDEYADDNSDERGQGNCSKTEIIESVESPDLSRKISDFETEKEKLDTELLKKTEGSKIPRISPLDELVGSQEILEVVVIPQSQPLVKHETHANEKKLKSPSTCSTIGKGQKKISDFFVLKTSLL</sequence>
<evidence type="ECO:0000256" key="6">
    <source>
        <dbReference type="SAM" id="MobiDB-lite"/>
    </source>
</evidence>
<dbReference type="GO" id="GO:0005975">
    <property type="term" value="P:carbohydrate metabolic process"/>
    <property type="evidence" value="ECO:0007669"/>
    <property type="project" value="InterPro"/>
</dbReference>
<dbReference type="InterPro" id="IPR046372">
    <property type="entry name" value="PARG_cat_C"/>
</dbReference>
<dbReference type="Pfam" id="PF20811">
    <property type="entry name" value="PARG_cat_N"/>
    <property type="match status" value="1"/>
</dbReference>
<evidence type="ECO:0000259" key="8">
    <source>
        <dbReference type="Pfam" id="PF20811"/>
    </source>
</evidence>
<evidence type="ECO:0000259" key="7">
    <source>
        <dbReference type="Pfam" id="PF05028"/>
    </source>
</evidence>
<proteinExistence type="inferred from homology"/>
<gene>
    <name evidence="9" type="primary">Parg</name>
    <name evidence="9" type="ORF">g.47167</name>
</gene>
<feature type="binding site" evidence="5">
    <location>
        <position position="352"/>
    </location>
    <ligand>
        <name>substrate</name>
    </ligand>
</feature>